<dbReference type="KEGG" id="cpas:Clopa_0927"/>
<dbReference type="PATRIC" id="fig|86416.3.peg.917"/>
<proteinExistence type="predicted"/>
<sequence length="498" mass="57599">MTNYKMVKYLLMSKFSFIFKIIFIGIVYLIVFFALRIMFKDTRKNSKEQLEVNDEPAFSREETASFSKEGNESFNGENTTIFSREHNFSEMADINASKEDIDASEEENREIVYSPLIDKLIRIWEYIENIYTRQVKRKKVFQDTKSINREKKKYYNKIIYAPIGGKIYNSYYNYVFMNLLLVLIITLALSVLLIVELKFPLKLIMIIPGAVFFLYLCKLYNYLSPFISRTKVLKRHLIYINEENKNDPIVSPVKGIVSSLKENENNIEIKTFFGVRIFISIKNIKSIEMFVKEGDKVSLGEKLFEFDAEEEINPVVFFYIGSSRMYKIKNIKQLNCGVIRQNKALFLAKCSINEASPILKDGDIISLSSCVYGDNEYSSKVVTVNAENGGHLMAHSNFMNNRERFLVVSENDGAVSLKSLDNNKYVSVNLKEDGKLIADSIHINTYEKFIFIWQDQGAYAIVALANNRVVSASFNAEGCLMANRDYISTAERFFIWKH</sequence>
<dbReference type="eggNOG" id="COG2730">
    <property type="taxonomic scope" value="Bacteria"/>
</dbReference>
<keyword evidence="2" id="KW-0812">Transmembrane</keyword>
<dbReference type="Gene3D" id="2.80.10.50">
    <property type="match status" value="1"/>
</dbReference>
<evidence type="ECO:0000313" key="3">
    <source>
        <dbReference type="EMBL" id="AGK95944.1"/>
    </source>
</evidence>
<feature type="transmembrane region" description="Helical" evidence="2">
    <location>
        <begin position="201"/>
        <end position="223"/>
    </location>
</feature>
<dbReference type="EMBL" id="CP003261">
    <property type="protein sequence ID" value="AGK95944.1"/>
    <property type="molecule type" value="Genomic_DNA"/>
</dbReference>
<reference evidence="3 4" key="1">
    <citation type="submission" date="2012-01" db="EMBL/GenBank/DDBJ databases">
        <title>Complete sequence of chromosome of Clostridium pasteurianum BC1.</title>
        <authorList>
            <consortium name="US DOE Joint Genome Institute"/>
            <person name="Lucas S."/>
            <person name="Han J."/>
            <person name="Lapidus A."/>
            <person name="Cheng J.-F."/>
            <person name="Goodwin L."/>
            <person name="Pitluck S."/>
            <person name="Peters L."/>
            <person name="Mikhailova N."/>
            <person name="Teshima H."/>
            <person name="Detter J.C."/>
            <person name="Han C."/>
            <person name="Tapia R."/>
            <person name="Land M."/>
            <person name="Hauser L."/>
            <person name="Kyrpides N."/>
            <person name="Ivanova N."/>
            <person name="Pagani I."/>
            <person name="Dunn J."/>
            <person name="Taghavi S."/>
            <person name="Francis A."/>
            <person name="van der Lelie D."/>
            <person name="Woyke T."/>
        </authorList>
    </citation>
    <scope>NUCLEOTIDE SEQUENCE [LARGE SCALE GENOMIC DNA]</scope>
    <source>
        <strain evidence="3 4">BC1</strain>
    </source>
</reference>
<evidence type="ECO:0000313" key="4">
    <source>
        <dbReference type="Proteomes" id="UP000013523"/>
    </source>
</evidence>
<feature type="transmembrane region" description="Helical" evidence="2">
    <location>
        <begin position="15"/>
        <end position="39"/>
    </location>
</feature>
<evidence type="ECO:0000256" key="1">
    <source>
        <dbReference type="SAM" id="MobiDB-lite"/>
    </source>
</evidence>
<dbReference type="STRING" id="86416.Clopa_0927"/>
<feature type="transmembrane region" description="Helical" evidence="2">
    <location>
        <begin position="175"/>
        <end position="195"/>
    </location>
</feature>
<dbReference type="AlphaFoldDB" id="R4K5Y3"/>
<protein>
    <submittedName>
        <fullName evidence="3">Uncharacterized protein</fullName>
    </submittedName>
</protein>
<dbReference type="HOGENOM" id="CLU_565860_0_0_9"/>
<keyword evidence="4" id="KW-1185">Reference proteome</keyword>
<accession>R4K5Y3</accession>
<dbReference type="InterPro" id="IPR008999">
    <property type="entry name" value="Actin-crosslinking"/>
</dbReference>
<evidence type="ECO:0000256" key="2">
    <source>
        <dbReference type="SAM" id="Phobius"/>
    </source>
</evidence>
<keyword evidence="2" id="KW-1133">Transmembrane helix</keyword>
<dbReference type="Gene3D" id="2.70.70.10">
    <property type="entry name" value="Glucose Permease (Domain IIA)"/>
    <property type="match status" value="1"/>
</dbReference>
<dbReference type="SUPFAM" id="SSF50405">
    <property type="entry name" value="Actin-crosslinking proteins"/>
    <property type="match status" value="1"/>
</dbReference>
<dbReference type="CDD" id="cd00257">
    <property type="entry name" value="beta-trefoil_FSCN-like"/>
    <property type="match status" value="1"/>
</dbReference>
<feature type="compositionally biased region" description="Polar residues" evidence="1">
    <location>
        <begin position="64"/>
        <end position="73"/>
    </location>
</feature>
<gene>
    <name evidence="3" type="ORF">Clopa_0927</name>
</gene>
<name>R4K5Y3_CLOPA</name>
<dbReference type="SUPFAM" id="SSF51261">
    <property type="entry name" value="Duplicated hybrid motif"/>
    <property type="match status" value="1"/>
</dbReference>
<organism evidence="3 4">
    <name type="scientific">Clostridium pasteurianum BC1</name>
    <dbReference type="NCBI Taxonomy" id="86416"/>
    <lineage>
        <taxon>Bacteria</taxon>
        <taxon>Bacillati</taxon>
        <taxon>Bacillota</taxon>
        <taxon>Clostridia</taxon>
        <taxon>Eubacteriales</taxon>
        <taxon>Clostridiaceae</taxon>
        <taxon>Clostridium</taxon>
    </lineage>
</organism>
<keyword evidence="2" id="KW-0472">Membrane</keyword>
<dbReference type="InterPro" id="IPR011055">
    <property type="entry name" value="Dup_hybrid_motif"/>
</dbReference>
<dbReference type="Proteomes" id="UP000013523">
    <property type="component" value="Chromosome"/>
</dbReference>
<feature type="region of interest" description="Disordered" evidence="1">
    <location>
        <begin position="50"/>
        <end position="73"/>
    </location>
</feature>